<reference evidence="3 4" key="1">
    <citation type="submission" date="2016-10" db="EMBL/GenBank/DDBJ databases">
        <authorList>
            <person name="Varghese N."/>
            <person name="Submissions S."/>
        </authorList>
    </citation>
    <scope>NUCLEOTIDE SEQUENCE [LARGE SCALE GENOMIC DNA]</scope>
    <source>
        <strain evidence="3 4">CECT 8317</strain>
    </source>
</reference>
<sequence>MRAPILIALLCLAGIAQAQEPATPPPEATAPERSQALSRDIQYQQTLKRETPISEQRQLEFAGESRLGLFLPAARPEPLGGILLIAGAGEHANWPELIGPARISLSDAGWHTLAISLPEAPREPVVDVPPEPVESAAPSEEATPEIVPADAMLAASDQVDAAPEPPPEGRYSERVTALIRAGLQVLEGEGAHQVHLIARNESAYWALLTASTGAADQPPATLMLYQTRQPASAPEPTLDSLLETNTRPLLDMLNLEVTPDRLMAGEHLRIARRKGQQTYQQLNLAPLERSAFAADMLDKHLRTWLTSHYQPPPPPVAAP</sequence>
<name>A0AAQ1JQ78_9GAMM</name>
<feature type="signal peptide" evidence="2">
    <location>
        <begin position="1"/>
        <end position="18"/>
    </location>
</feature>
<dbReference type="InterPro" id="IPR022529">
    <property type="entry name" value="DUF3530"/>
</dbReference>
<accession>A0AAQ1JQ78</accession>
<evidence type="ECO:0008006" key="5">
    <source>
        <dbReference type="Google" id="ProtNLM"/>
    </source>
</evidence>
<feature type="compositionally biased region" description="Low complexity" evidence="1">
    <location>
        <begin position="133"/>
        <end position="143"/>
    </location>
</feature>
<evidence type="ECO:0000256" key="1">
    <source>
        <dbReference type="SAM" id="MobiDB-lite"/>
    </source>
</evidence>
<dbReference type="EMBL" id="FNVE01000004">
    <property type="protein sequence ID" value="SEG26681.1"/>
    <property type="molecule type" value="Genomic_DNA"/>
</dbReference>
<dbReference type="RefSeq" id="WP_160003165.1">
    <property type="nucleotide sequence ID" value="NZ_FNVE01000004.1"/>
</dbReference>
<proteinExistence type="predicted"/>
<comment type="caution">
    <text evidence="3">The sequence shown here is derived from an EMBL/GenBank/DDBJ whole genome shotgun (WGS) entry which is preliminary data.</text>
</comment>
<dbReference type="AlphaFoldDB" id="A0AAQ1JQ78"/>
<keyword evidence="4" id="KW-1185">Reference proteome</keyword>
<dbReference type="Pfam" id="PF12048">
    <property type="entry name" value="DUF3530"/>
    <property type="match status" value="1"/>
</dbReference>
<feature type="region of interest" description="Disordered" evidence="1">
    <location>
        <begin position="122"/>
        <end position="143"/>
    </location>
</feature>
<gene>
    <name evidence="3" type="ORF">SAMN05216586_104297</name>
</gene>
<evidence type="ECO:0000313" key="4">
    <source>
        <dbReference type="Proteomes" id="UP000243518"/>
    </source>
</evidence>
<protein>
    <recommendedName>
        <fullName evidence="5">DUF3530 domain-containing protein</fullName>
    </recommendedName>
</protein>
<evidence type="ECO:0000256" key="2">
    <source>
        <dbReference type="SAM" id="SignalP"/>
    </source>
</evidence>
<keyword evidence="2" id="KW-0732">Signal</keyword>
<organism evidence="3 4">
    <name type="scientific">Halopseudomonas aestusnigri</name>
    <dbReference type="NCBI Taxonomy" id="857252"/>
    <lineage>
        <taxon>Bacteria</taxon>
        <taxon>Pseudomonadati</taxon>
        <taxon>Pseudomonadota</taxon>
        <taxon>Gammaproteobacteria</taxon>
        <taxon>Pseudomonadales</taxon>
        <taxon>Pseudomonadaceae</taxon>
        <taxon>Halopseudomonas</taxon>
    </lineage>
</organism>
<feature type="chain" id="PRO_5043033913" description="DUF3530 domain-containing protein" evidence="2">
    <location>
        <begin position="19"/>
        <end position="319"/>
    </location>
</feature>
<dbReference type="Proteomes" id="UP000243518">
    <property type="component" value="Unassembled WGS sequence"/>
</dbReference>
<evidence type="ECO:0000313" key="3">
    <source>
        <dbReference type="EMBL" id="SEG26681.1"/>
    </source>
</evidence>